<keyword evidence="2" id="KW-0326">Glycosidase</keyword>
<dbReference type="EMBL" id="SBIW01000028">
    <property type="protein sequence ID" value="RWY47212.1"/>
    <property type="molecule type" value="Genomic_DNA"/>
</dbReference>
<accession>A0A3S4Y4D4</accession>
<evidence type="ECO:0000259" key="4">
    <source>
        <dbReference type="SMART" id="SM00642"/>
    </source>
</evidence>
<protein>
    <submittedName>
        <fullName evidence="5">Alpha-amylase</fullName>
    </submittedName>
</protein>
<gene>
    <name evidence="5" type="ORF">EPL05_22260</name>
</gene>
<dbReference type="Gene3D" id="3.90.400.10">
    <property type="entry name" value="Oligo-1,6-glucosidase, Domain 2"/>
    <property type="match status" value="1"/>
</dbReference>
<keyword evidence="6" id="KW-1185">Reference proteome</keyword>
<dbReference type="GO" id="GO:0016798">
    <property type="term" value="F:hydrolase activity, acting on glycosyl bonds"/>
    <property type="evidence" value="ECO:0007669"/>
    <property type="project" value="UniProtKB-KW"/>
</dbReference>
<feature type="chain" id="PRO_5018564677" evidence="3">
    <location>
        <begin position="39"/>
        <end position="631"/>
    </location>
</feature>
<proteinExistence type="predicted"/>
<dbReference type="Gene3D" id="3.20.20.80">
    <property type="entry name" value="Glycosidases"/>
    <property type="match status" value="2"/>
</dbReference>
<dbReference type="PANTHER" id="PTHR10357:SF210">
    <property type="entry name" value="MALTODEXTRIN GLUCOSIDASE"/>
    <property type="match status" value="1"/>
</dbReference>
<evidence type="ECO:0000256" key="1">
    <source>
        <dbReference type="ARBA" id="ARBA00022801"/>
    </source>
</evidence>
<dbReference type="InterPro" id="IPR017853">
    <property type="entry name" value="GH"/>
</dbReference>
<comment type="caution">
    <text evidence="5">The sequence shown here is derived from an EMBL/GenBank/DDBJ whole genome shotgun (WGS) entry which is preliminary data.</text>
</comment>
<dbReference type="SMART" id="SM00642">
    <property type="entry name" value="Aamy"/>
    <property type="match status" value="1"/>
</dbReference>
<keyword evidence="3" id="KW-0732">Signal</keyword>
<dbReference type="Pfam" id="PF00128">
    <property type="entry name" value="Alpha-amylase"/>
    <property type="match status" value="2"/>
</dbReference>
<name>A0A3S4Y4D4_9SPHI</name>
<keyword evidence="1" id="KW-0378">Hydrolase</keyword>
<dbReference type="CDD" id="cd11338">
    <property type="entry name" value="AmyAc_CMD"/>
    <property type="match status" value="1"/>
</dbReference>
<dbReference type="OrthoDB" id="9806009at2"/>
<evidence type="ECO:0000313" key="6">
    <source>
        <dbReference type="Proteomes" id="UP000286701"/>
    </source>
</evidence>
<evidence type="ECO:0000256" key="2">
    <source>
        <dbReference type="ARBA" id="ARBA00023295"/>
    </source>
</evidence>
<dbReference type="AlphaFoldDB" id="A0A3S4Y4D4"/>
<feature type="domain" description="Glycosyl hydrolase family 13 catalytic" evidence="4">
    <location>
        <begin position="59"/>
        <end position="550"/>
    </location>
</feature>
<dbReference type="InterPro" id="IPR013780">
    <property type="entry name" value="Glyco_hydro_b"/>
</dbReference>
<sequence>MPIFEMGAAPQLLTCSCWSMKNYTTMLICLFAAFTTQAQDIATPFDKAPEWSKSAIWYQIFPERFRNGDSMNNPKPENINIPPMGQTAPEDWAVNQWTEDWYGQQGWEANKGFNDNMYYRRYGGDLQGVLDKLDYLQNLGVTALFMNPLNDAPSAHKYDARHYHHIDVNFGPDPEGDTKLIATENPADPATWKWTAADKLFLKLVSEVHKRGMRIIMDYSWNHTGVMFWAWQDVLKNQSHSAYKDWYEIRSFDDSNTPENEFAYTGWVGVASLPEIRKVDVTTLRVNGHPYEGNINEGAKKHIFAVTRRWLAPDGQAANGIDGFRLDVADQIGLGFWRDFRKEVRSIKPNAYLVGEIWWDTWPDKLMDPTPYIHGDIFDAVMFYQAYRPARYFFAKTDFPLDAAQFKNELEHEWNRLPEDKRYAMMNVSSTHDTPRLLTDFYNTNKYKFQANPRENPNYRTGKPDEETYKRLRLYLVHLFTSIGAPQIWNGEEMGMWGADDPDPRKPLWWKDYTFANETRNNTQPGEKEYDKVGFNQQTFDWYKKLIAIRKENPVLMNGKIEFIEAEGKTLIYRRYNDQNEVLVFFNLEEGSINYPLPGGTVYKTLLDDSAISGVVHLEPLEAKILVKREK</sequence>
<evidence type="ECO:0000256" key="3">
    <source>
        <dbReference type="SAM" id="SignalP"/>
    </source>
</evidence>
<dbReference type="InterPro" id="IPR045857">
    <property type="entry name" value="O16G_dom_2"/>
</dbReference>
<dbReference type="Gene3D" id="2.60.40.1180">
    <property type="entry name" value="Golgi alpha-mannosidase II"/>
    <property type="match status" value="1"/>
</dbReference>
<dbReference type="InterPro" id="IPR006047">
    <property type="entry name" value="GH13_cat_dom"/>
</dbReference>
<dbReference type="GO" id="GO:0005975">
    <property type="term" value="P:carbohydrate metabolic process"/>
    <property type="evidence" value="ECO:0007669"/>
    <property type="project" value="InterPro"/>
</dbReference>
<feature type="signal peptide" evidence="3">
    <location>
        <begin position="1"/>
        <end position="38"/>
    </location>
</feature>
<evidence type="ECO:0000313" key="5">
    <source>
        <dbReference type="EMBL" id="RWY47212.1"/>
    </source>
</evidence>
<dbReference type="Proteomes" id="UP000286701">
    <property type="component" value="Unassembled WGS sequence"/>
</dbReference>
<organism evidence="5 6">
    <name type="scientific">Mucilaginibacter gilvus</name>
    <dbReference type="NCBI Taxonomy" id="2305909"/>
    <lineage>
        <taxon>Bacteria</taxon>
        <taxon>Pseudomonadati</taxon>
        <taxon>Bacteroidota</taxon>
        <taxon>Sphingobacteriia</taxon>
        <taxon>Sphingobacteriales</taxon>
        <taxon>Sphingobacteriaceae</taxon>
        <taxon>Mucilaginibacter</taxon>
    </lineage>
</organism>
<dbReference type="SUPFAM" id="SSF51011">
    <property type="entry name" value="Glycosyl hydrolase domain"/>
    <property type="match status" value="1"/>
</dbReference>
<dbReference type="SUPFAM" id="SSF51445">
    <property type="entry name" value="(Trans)glycosidases"/>
    <property type="match status" value="1"/>
</dbReference>
<reference evidence="5 6" key="1">
    <citation type="submission" date="2019-01" db="EMBL/GenBank/DDBJ databases">
        <title>Mucilaginibacter antarcticum sp. nov., isolated from antarctic soil.</title>
        <authorList>
            <person name="Yan Y.-Q."/>
            <person name="Du Z.-J."/>
        </authorList>
    </citation>
    <scope>NUCLEOTIDE SEQUENCE [LARGE SCALE GENOMIC DNA]</scope>
    <source>
        <strain evidence="5 6">F01003</strain>
    </source>
</reference>
<dbReference type="PANTHER" id="PTHR10357">
    <property type="entry name" value="ALPHA-AMYLASE FAMILY MEMBER"/>
    <property type="match status" value="1"/>
</dbReference>